<dbReference type="PROSITE" id="PS50845">
    <property type="entry name" value="RETICULON"/>
    <property type="match status" value="1"/>
</dbReference>
<keyword evidence="5 6" id="KW-0472">Membrane</keyword>
<feature type="domain" description="Reticulon" evidence="7">
    <location>
        <begin position="37"/>
        <end position="218"/>
    </location>
</feature>
<evidence type="ECO:0000256" key="6">
    <source>
        <dbReference type="RuleBase" id="RU363132"/>
    </source>
</evidence>
<gene>
    <name evidence="8" type="ORF">CDL12_25270</name>
</gene>
<dbReference type="InterPro" id="IPR045064">
    <property type="entry name" value="Reticulon-like"/>
</dbReference>
<dbReference type="Pfam" id="PF02453">
    <property type="entry name" value="Reticulon"/>
    <property type="match status" value="1"/>
</dbReference>
<feature type="transmembrane region" description="Helical" evidence="6">
    <location>
        <begin position="48"/>
        <end position="63"/>
    </location>
</feature>
<feature type="transmembrane region" description="Helical" evidence="6">
    <location>
        <begin position="69"/>
        <end position="88"/>
    </location>
</feature>
<dbReference type="InterPro" id="IPR003388">
    <property type="entry name" value="Reticulon"/>
</dbReference>
<dbReference type="GO" id="GO:0005789">
    <property type="term" value="C:endoplasmic reticulum membrane"/>
    <property type="evidence" value="ECO:0007669"/>
    <property type="project" value="UniProtKB-SubCell"/>
</dbReference>
<keyword evidence="4 6" id="KW-1133">Transmembrane helix</keyword>
<dbReference type="AlphaFoldDB" id="A0A2G9GA88"/>
<feature type="transmembrane region" description="Helical" evidence="6">
    <location>
        <begin position="135"/>
        <end position="152"/>
    </location>
</feature>
<dbReference type="PANTHER" id="PTHR10994:SF157">
    <property type="entry name" value="RETICULON-LIKE PROTEIN B14"/>
    <property type="match status" value="1"/>
</dbReference>
<keyword evidence="3 6" id="KW-0256">Endoplasmic reticulum</keyword>
<evidence type="ECO:0000256" key="3">
    <source>
        <dbReference type="ARBA" id="ARBA00022824"/>
    </source>
</evidence>
<reference evidence="9" key="1">
    <citation type="journal article" date="2018" name="Gigascience">
        <title>Genome assembly of the Pink Ipe (Handroanthus impetiginosus, Bignoniaceae), a highly valued, ecologically keystone Neotropical timber forest tree.</title>
        <authorList>
            <person name="Silva-Junior O.B."/>
            <person name="Grattapaglia D."/>
            <person name="Novaes E."/>
            <person name="Collevatti R.G."/>
        </authorList>
    </citation>
    <scope>NUCLEOTIDE SEQUENCE [LARGE SCALE GENOMIC DNA]</scope>
    <source>
        <strain evidence="9">cv. UFG-1</strain>
    </source>
</reference>
<proteinExistence type="predicted"/>
<comment type="caution">
    <text evidence="8">The sequence shown here is derived from an EMBL/GenBank/DDBJ whole genome shotgun (WGS) entry which is preliminary data.</text>
</comment>
<evidence type="ECO:0000256" key="1">
    <source>
        <dbReference type="ARBA" id="ARBA00004477"/>
    </source>
</evidence>
<evidence type="ECO:0000259" key="7">
    <source>
        <dbReference type="PROSITE" id="PS50845"/>
    </source>
</evidence>
<evidence type="ECO:0000313" key="8">
    <source>
        <dbReference type="EMBL" id="PIN02218.1"/>
    </source>
</evidence>
<dbReference type="Proteomes" id="UP000231279">
    <property type="component" value="Unassembled WGS sequence"/>
</dbReference>
<sequence>MPIYSSDSDDSPPSSGGQRRFFGSEKPLHAILGGGIAADILLWRNKKLSAAILIGATVIWFLFEVVEYNFITLLCHVSMAMMLVLFSWSTGAGLMDRNPPDLQAFMIPESTFRWLFAKINETLLKFYYVSSGKDLKTFVLAIGLLWILSAIGDSFSSLNLLYIGFVCLTTLPALYEKYHNEVDYIASRGIRDMKKVYNAIDSKFLNKIPRGPVREKKTF</sequence>
<keyword evidence="9" id="KW-1185">Reference proteome</keyword>
<accession>A0A2G9GA88</accession>
<name>A0A2G9GA88_9LAMI</name>
<evidence type="ECO:0000313" key="9">
    <source>
        <dbReference type="Proteomes" id="UP000231279"/>
    </source>
</evidence>
<dbReference type="OrthoDB" id="567788at2759"/>
<evidence type="ECO:0000256" key="4">
    <source>
        <dbReference type="ARBA" id="ARBA00022989"/>
    </source>
</evidence>
<evidence type="ECO:0000256" key="2">
    <source>
        <dbReference type="ARBA" id="ARBA00022692"/>
    </source>
</evidence>
<keyword evidence="2 6" id="KW-0812">Transmembrane</keyword>
<evidence type="ECO:0000256" key="5">
    <source>
        <dbReference type="ARBA" id="ARBA00023136"/>
    </source>
</evidence>
<comment type="subcellular location">
    <subcellularLocation>
        <location evidence="1 6">Endoplasmic reticulum membrane</location>
        <topology evidence="1 6">Multi-pass membrane protein</topology>
    </subcellularLocation>
</comment>
<dbReference type="EMBL" id="NKXS01006016">
    <property type="protein sequence ID" value="PIN02218.1"/>
    <property type="molecule type" value="Genomic_DNA"/>
</dbReference>
<organism evidence="8 9">
    <name type="scientific">Handroanthus impetiginosus</name>
    <dbReference type="NCBI Taxonomy" id="429701"/>
    <lineage>
        <taxon>Eukaryota</taxon>
        <taxon>Viridiplantae</taxon>
        <taxon>Streptophyta</taxon>
        <taxon>Embryophyta</taxon>
        <taxon>Tracheophyta</taxon>
        <taxon>Spermatophyta</taxon>
        <taxon>Magnoliopsida</taxon>
        <taxon>eudicotyledons</taxon>
        <taxon>Gunneridae</taxon>
        <taxon>Pentapetalae</taxon>
        <taxon>asterids</taxon>
        <taxon>lamiids</taxon>
        <taxon>Lamiales</taxon>
        <taxon>Bignoniaceae</taxon>
        <taxon>Crescentiina</taxon>
        <taxon>Tabebuia alliance</taxon>
        <taxon>Handroanthus</taxon>
    </lineage>
</organism>
<dbReference type="GO" id="GO:0009617">
    <property type="term" value="P:response to bacterium"/>
    <property type="evidence" value="ECO:0007669"/>
    <property type="project" value="InterPro"/>
</dbReference>
<dbReference type="PANTHER" id="PTHR10994">
    <property type="entry name" value="RETICULON"/>
    <property type="match status" value="1"/>
</dbReference>
<protein>
    <recommendedName>
        <fullName evidence="6">Reticulon-like protein</fullName>
    </recommendedName>
</protein>